<gene>
    <name evidence="1" type="ORF">Plil01_001771000</name>
</gene>
<dbReference type="Proteomes" id="UP001165083">
    <property type="component" value="Unassembled WGS sequence"/>
</dbReference>
<name>A0A9W6YI97_9STRA</name>
<accession>A0A9W6YI97</accession>
<organism evidence="1 2">
    <name type="scientific">Phytophthora lilii</name>
    <dbReference type="NCBI Taxonomy" id="2077276"/>
    <lineage>
        <taxon>Eukaryota</taxon>
        <taxon>Sar</taxon>
        <taxon>Stramenopiles</taxon>
        <taxon>Oomycota</taxon>
        <taxon>Peronosporomycetes</taxon>
        <taxon>Peronosporales</taxon>
        <taxon>Peronosporaceae</taxon>
        <taxon>Phytophthora</taxon>
    </lineage>
</organism>
<keyword evidence="2" id="KW-1185">Reference proteome</keyword>
<evidence type="ECO:0000313" key="2">
    <source>
        <dbReference type="Proteomes" id="UP001165083"/>
    </source>
</evidence>
<reference evidence="1" key="1">
    <citation type="submission" date="2023-04" db="EMBL/GenBank/DDBJ databases">
        <title>Phytophthora lilii NBRC 32176.</title>
        <authorList>
            <person name="Ichikawa N."/>
            <person name="Sato H."/>
            <person name="Tonouchi N."/>
        </authorList>
    </citation>
    <scope>NUCLEOTIDE SEQUENCE</scope>
    <source>
        <strain evidence="1">NBRC 32176</strain>
    </source>
</reference>
<protein>
    <submittedName>
        <fullName evidence="1">Unnamed protein product</fullName>
    </submittedName>
</protein>
<proteinExistence type="predicted"/>
<dbReference type="OrthoDB" id="107065at2759"/>
<dbReference type="AlphaFoldDB" id="A0A9W6YI97"/>
<sequence>MTDIATAQEIFPALRDQTIDEMNESSATHVDKALGFGHLERRVKQQLVKMRHPIPFCPSVSIYAKFESVENTSLAKGALHVRLVAQLADLSGGYGLQSEQIMEKRAMEEKTAVVFVFKRVIAMRSIEIPRYSKLIPVRKKTHLDGERWLVELFGNEICTKEYYGGLANVSFTWNREANVSVSSIISEVEAVISSGKLNAGQVQKFEMSKVACCAVVKGFALPDCVGGSLTSVTGVMNLIRSLNQLPIDCAVPVGNETDSIKNIRGFPHNICVETEIRDEKKVEKMIDLLLRLHKTRQHSTSTFEFVEYMMEKFEDASMNKRSLLPEISVTIGEVVQALADHGKRVMLYQRGKEYRLHTDNCSDKSVTASASETLFWVTFGLAIPAGRHYQWRQWNNAEIWMRPHHYEACQFAKTYAIAGYYDRVKLELLFKDDELVSEWRSKIDNLFANTRKRSFVDILFGAASA</sequence>
<dbReference type="EMBL" id="BSXW01012438">
    <property type="protein sequence ID" value="GMF64970.1"/>
    <property type="molecule type" value="Genomic_DNA"/>
</dbReference>
<evidence type="ECO:0000313" key="1">
    <source>
        <dbReference type="EMBL" id="GMF64970.1"/>
    </source>
</evidence>
<comment type="caution">
    <text evidence="1">The sequence shown here is derived from an EMBL/GenBank/DDBJ whole genome shotgun (WGS) entry which is preliminary data.</text>
</comment>